<reference evidence="1" key="1">
    <citation type="submission" date="2020-04" db="EMBL/GenBank/DDBJ databases">
        <title>Deep metagenomics examines the oral microbiome during advanced dental caries in children, revealing novel taxa and co-occurrences with host molecules.</title>
        <authorList>
            <person name="Baker J.L."/>
            <person name="Morton J.T."/>
            <person name="Dinis M."/>
            <person name="Alvarez R."/>
            <person name="Tran N.C."/>
            <person name="Knight R."/>
            <person name="Edlund A."/>
        </authorList>
    </citation>
    <scope>NUCLEOTIDE SEQUENCE</scope>
    <source>
        <strain evidence="1">JCVI_30_bin.13</strain>
    </source>
</reference>
<dbReference type="AlphaFoldDB" id="A0A929RQ73"/>
<organism evidence="1 2">
    <name type="scientific">Actinomyces bouchesdurhonensis</name>
    <dbReference type="NCBI Taxonomy" id="1852361"/>
    <lineage>
        <taxon>Bacteria</taxon>
        <taxon>Bacillati</taxon>
        <taxon>Actinomycetota</taxon>
        <taxon>Actinomycetes</taxon>
        <taxon>Actinomycetales</taxon>
        <taxon>Actinomycetaceae</taxon>
        <taxon>Actinomyces</taxon>
    </lineage>
</organism>
<evidence type="ECO:0000313" key="1">
    <source>
        <dbReference type="EMBL" id="MBF0967110.1"/>
    </source>
</evidence>
<comment type="caution">
    <text evidence="1">The sequence shown here is derived from an EMBL/GenBank/DDBJ whole genome shotgun (WGS) entry which is preliminary data.</text>
</comment>
<proteinExistence type="predicted"/>
<protein>
    <submittedName>
        <fullName evidence="1">Uncharacterized protein</fullName>
    </submittedName>
</protein>
<dbReference type="RefSeq" id="WP_314770380.1">
    <property type="nucleotide sequence ID" value="NZ_CAUUTQ010000072.1"/>
</dbReference>
<dbReference type="Proteomes" id="UP000759246">
    <property type="component" value="Unassembled WGS sequence"/>
</dbReference>
<dbReference type="EMBL" id="JABZGF010000316">
    <property type="protein sequence ID" value="MBF0967110.1"/>
    <property type="molecule type" value="Genomic_DNA"/>
</dbReference>
<gene>
    <name evidence="1" type="ORF">HXK09_08175</name>
</gene>
<evidence type="ECO:0000313" key="2">
    <source>
        <dbReference type="Proteomes" id="UP000759246"/>
    </source>
</evidence>
<sequence length="63" mass="7316">MSDEIPDGFYDFDEVVREARATYTPEELARERELEERAEEQLERAELVYAMRTGAPSSVVHKP</sequence>
<accession>A0A929RQ73</accession>
<name>A0A929RQ73_9ACTO</name>